<name>A0ABT5GEN7_9MICO</name>
<feature type="transmembrane region" description="Helical" evidence="1">
    <location>
        <begin position="12"/>
        <end position="35"/>
    </location>
</feature>
<keyword evidence="1" id="KW-0472">Membrane</keyword>
<accession>A0ABT5GEN7</accession>
<evidence type="ECO:0000313" key="2">
    <source>
        <dbReference type="EMBL" id="MDC5696151.1"/>
    </source>
</evidence>
<dbReference type="RefSeq" id="WP_272460725.1">
    <property type="nucleotide sequence ID" value="NZ_JAPFQL010000006.1"/>
</dbReference>
<gene>
    <name evidence="2" type="ORF">OO014_02705</name>
</gene>
<keyword evidence="3" id="KW-1185">Reference proteome</keyword>
<evidence type="ECO:0000313" key="3">
    <source>
        <dbReference type="Proteomes" id="UP001150259"/>
    </source>
</evidence>
<sequence>MADTDLNQQKRTVVLMLGVSTVVAVLAAVVLQATSGADRDVLYWVLIAVLVSSIAEAGWYLVKYVRLSREAERLN</sequence>
<dbReference type="EMBL" id="JAPFQL010000006">
    <property type="protein sequence ID" value="MDC5696151.1"/>
    <property type="molecule type" value="Genomic_DNA"/>
</dbReference>
<organism evidence="2 3">
    <name type="scientific">Intrasporangium calvum</name>
    <dbReference type="NCBI Taxonomy" id="53358"/>
    <lineage>
        <taxon>Bacteria</taxon>
        <taxon>Bacillati</taxon>
        <taxon>Actinomycetota</taxon>
        <taxon>Actinomycetes</taxon>
        <taxon>Micrococcales</taxon>
        <taxon>Intrasporangiaceae</taxon>
        <taxon>Intrasporangium</taxon>
    </lineage>
</organism>
<keyword evidence="1" id="KW-0812">Transmembrane</keyword>
<dbReference type="Proteomes" id="UP001150259">
    <property type="component" value="Unassembled WGS sequence"/>
</dbReference>
<comment type="caution">
    <text evidence="2">The sequence shown here is derived from an EMBL/GenBank/DDBJ whole genome shotgun (WGS) entry which is preliminary data.</text>
</comment>
<evidence type="ECO:0000256" key="1">
    <source>
        <dbReference type="SAM" id="Phobius"/>
    </source>
</evidence>
<protein>
    <submittedName>
        <fullName evidence="2">Uncharacterized protein</fullName>
    </submittedName>
</protein>
<reference evidence="2 3" key="1">
    <citation type="submission" date="2022-11" db="EMBL/GenBank/DDBJ databases">
        <title>Anaerobic phenanthrene biodegradation by a DNRA strain PheN6.</title>
        <authorList>
            <person name="Zhang Z."/>
        </authorList>
    </citation>
    <scope>NUCLEOTIDE SEQUENCE [LARGE SCALE GENOMIC DNA]</scope>
    <source>
        <strain evidence="2 3">PheN6</strain>
    </source>
</reference>
<proteinExistence type="predicted"/>
<feature type="transmembrane region" description="Helical" evidence="1">
    <location>
        <begin position="41"/>
        <end position="62"/>
    </location>
</feature>
<keyword evidence="1" id="KW-1133">Transmembrane helix</keyword>